<dbReference type="STRING" id="273075.gene:9572137"/>
<feature type="transmembrane region" description="Helical" evidence="1">
    <location>
        <begin position="13"/>
        <end position="37"/>
    </location>
</feature>
<reference evidence="2 3" key="1">
    <citation type="journal article" date="2000" name="Nature">
        <title>The genome sequence of the thermoacidophilic scavenger Thermoplasma acidophilum.</title>
        <authorList>
            <person name="Ruepp A."/>
            <person name="Graml W."/>
            <person name="Santos-Martinez M.L."/>
            <person name="Koretke K.K."/>
            <person name="Volker C."/>
            <person name="Mewes H.W."/>
            <person name="Frishman D."/>
            <person name="Stocker S."/>
            <person name="Lupas A.N."/>
            <person name="Baumeister W."/>
        </authorList>
    </citation>
    <scope>NUCLEOTIDE SEQUENCE [LARGE SCALE GENOMIC DNA]</scope>
    <source>
        <strain evidence="3">ATCC 25905 / DSM 1728 / JCM 9062 / NBRC 15155 / AMRC-C165</strain>
    </source>
</reference>
<dbReference type="EMBL" id="AL445065">
    <property type="protein sequence ID" value="CAC12050.1"/>
    <property type="molecule type" value="Genomic_DNA"/>
</dbReference>
<evidence type="ECO:0000313" key="2">
    <source>
        <dbReference type="EMBL" id="CAC12050.1"/>
    </source>
</evidence>
<dbReference type="EnsemblBacteria" id="CAC12050">
    <property type="protein sequence ID" value="CAC12050"/>
    <property type="gene ID" value="CAC12050"/>
</dbReference>
<dbReference type="PaxDb" id="273075-Ta0921"/>
<dbReference type="Proteomes" id="UP000001024">
    <property type="component" value="Chromosome"/>
</dbReference>
<evidence type="ECO:0000313" key="3">
    <source>
        <dbReference type="Proteomes" id="UP000001024"/>
    </source>
</evidence>
<dbReference type="AlphaFoldDB" id="Q9HJP6"/>
<dbReference type="RefSeq" id="WP_010901330.1">
    <property type="nucleotide sequence ID" value="NC_002578.1"/>
</dbReference>
<dbReference type="eggNOG" id="arCOG07743">
    <property type="taxonomic scope" value="Archaea"/>
</dbReference>
<proteinExistence type="predicted"/>
<organism evidence="2 3">
    <name type="scientific">Thermoplasma acidophilum (strain ATCC 25905 / DSM 1728 / JCM 9062 / NBRC 15155 / AMRC-C165)</name>
    <dbReference type="NCBI Taxonomy" id="273075"/>
    <lineage>
        <taxon>Archaea</taxon>
        <taxon>Methanobacteriati</taxon>
        <taxon>Thermoplasmatota</taxon>
        <taxon>Thermoplasmata</taxon>
        <taxon>Thermoplasmatales</taxon>
        <taxon>Thermoplasmataceae</taxon>
        <taxon>Thermoplasma</taxon>
    </lineage>
</organism>
<name>Q9HJP6_THEAC</name>
<keyword evidence="1" id="KW-0812">Transmembrane</keyword>
<accession>Q9HJP6</accession>
<evidence type="ECO:0000256" key="1">
    <source>
        <dbReference type="SAM" id="Phobius"/>
    </source>
</evidence>
<keyword evidence="1" id="KW-0472">Membrane</keyword>
<dbReference type="KEGG" id="tac:Ta0921"/>
<gene>
    <name evidence="2" type="ordered locus">Ta0921</name>
</gene>
<keyword evidence="1" id="KW-1133">Transmembrane helix</keyword>
<dbReference type="HOGENOM" id="CLU_1631734_0_0_2"/>
<sequence>MQVSVLSTMFSNIVAYPLVVFRFLIPVIMLFILVFVVRHYSKRGVPDDYPTDSQKKEIFDVPSNYINQEYPHVRDNDIDYYLSGVERDFESVRSLVEEYRYYIKLYRKYTNRLNSPSKRRRASAKKERERIFSEIARLYDKLGKMKLDRLTLGEDYGSGRRS</sequence>
<protein>
    <submittedName>
        <fullName evidence="2">Uncharacterized protein</fullName>
    </submittedName>
</protein>
<keyword evidence="3" id="KW-1185">Reference proteome</keyword>
<dbReference type="InParanoid" id="Q9HJP6"/>